<evidence type="ECO:0000313" key="1">
    <source>
        <dbReference type="EMBL" id="EMS73856.1"/>
    </source>
</evidence>
<name>S0FU67_RUMCE</name>
<accession>S0FU67</accession>
<gene>
    <name evidence="1" type="ORF">CTER_0116</name>
</gene>
<proteinExistence type="predicted"/>
<dbReference type="PATRIC" id="fig|1195236.3.peg.418"/>
<dbReference type="STRING" id="1195236.CTER_0116"/>
<dbReference type="EMBL" id="AORV01000011">
    <property type="protein sequence ID" value="EMS73856.1"/>
    <property type="molecule type" value="Genomic_DNA"/>
</dbReference>
<dbReference type="AlphaFoldDB" id="S0FU67"/>
<keyword evidence="2" id="KW-1185">Reference proteome</keyword>
<sequence>MARKIRFRKKRLYNLKIFVVMSLFFLIVISGLVAVDIAKSYVLYGQPRLEMLQIQEVEKDIYQVSLFNNTFDLNLKYLRRDMGKIKGFFE</sequence>
<comment type="caution">
    <text evidence="1">The sequence shown here is derived from an EMBL/GenBank/DDBJ whole genome shotgun (WGS) entry which is preliminary data.</text>
</comment>
<reference evidence="1 2" key="1">
    <citation type="journal article" date="2013" name="Genome Announc.">
        <title>Draft Genome Sequence of the Cellulolytic, Mesophilic, Anaerobic Bacterium Clostridium termitidis Strain CT1112 (DSM 5398).</title>
        <authorList>
            <person name="Lal S."/>
            <person name="Ramachandran U."/>
            <person name="Zhang X."/>
            <person name="Munir R."/>
            <person name="Sparling R."/>
            <person name="Levin D.B."/>
        </authorList>
    </citation>
    <scope>NUCLEOTIDE SEQUENCE [LARGE SCALE GENOMIC DNA]</scope>
    <source>
        <strain evidence="1 2">CT1112</strain>
    </source>
</reference>
<evidence type="ECO:0000313" key="2">
    <source>
        <dbReference type="Proteomes" id="UP000014155"/>
    </source>
</evidence>
<dbReference type="Proteomes" id="UP000014155">
    <property type="component" value="Unassembled WGS sequence"/>
</dbReference>
<protein>
    <submittedName>
        <fullName evidence="1">Uncharacterized protein</fullName>
    </submittedName>
</protein>
<dbReference type="RefSeq" id="WP_004623300.1">
    <property type="nucleotide sequence ID" value="NZ_AORV01000011.1"/>
</dbReference>
<organism evidence="1 2">
    <name type="scientific">Ruminiclostridium cellobioparum subsp. termitidis CT1112</name>
    <dbReference type="NCBI Taxonomy" id="1195236"/>
    <lineage>
        <taxon>Bacteria</taxon>
        <taxon>Bacillati</taxon>
        <taxon>Bacillota</taxon>
        <taxon>Clostridia</taxon>
        <taxon>Eubacteriales</taxon>
        <taxon>Oscillospiraceae</taxon>
        <taxon>Ruminiclostridium</taxon>
    </lineage>
</organism>